<dbReference type="OrthoDB" id="412600at2759"/>
<protein>
    <submittedName>
        <fullName evidence="1">Uncharacterized protein</fullName>
    </submittedName>
</protein>
<accession>E9GWT5</accession>
<name>E9GWT5_DAPPU</name>
<feature type="non-terminal residue" evidence="1">
    <location>
        <position position="1"/>
    </location>
</feature>
<evidence type="ECO:0000313" key="1">
    <source>
        <dbReference type="EMBL" id="EFX75960.1"/>
    </source>
</evidence>
<reference evidence="1 2" key="1">
    <citation type="journal article" date="2011" name="Science">
        <title>The ecoresponsive genome of Daphnia pulex.</title>
        <authorList>
            <person name="Colbourne J.K."/>
            <person name="Pfrender M.E."/>
            <person name="Gilbert D."/>
            <person name="Thomas W.K."/>
            <person name="Tucker A."/>
            <person name="Oakley T.H."/>
            <person name="Tokishita S."/>
            <person name="Aerts A."/>
            <person name="Arnold G.J."/>
            <person name="Basu M.K."/>
            <person name="Bauer D.J."/>
            <person name="Caceres C.E."/>
            <person name="Carmel L."/>
            <person name="Casola C."/>
            <person name="Choi J.H."/>
            <person name="Detter J.C."/>
            <person name="Dong Q."/>
            <person name="Dusheyko S."/>
            <person name="Eads B.D."/>
            <person name="Frohlich T."/>
            <person name="Geiler-Samerotte K.A."/>
            <person name="Gerlach D."/>
            <person name="Hatcher P."/>
            <person name="Jogdeo S."/>
            <person name="Krijgsveld J."/>
            <person name="Kriventseva E.V."/>
            <person name="Kultz D."/>
            <person name="Laforsch C."/>
            <person name="Lindquist E."/>
            <person name="Lopez J."/>
            <person name="Manak J.R."/>
            <person name="Muller J."/>
            <person name="Pangilinan J."/>
            <person name="Patwardhan R.P."/>
            <person name="Pitluck S."/>
            <person name="Pritham E.J."/>
            <person name="Rechtsteiner A."/>
            <person name="Rho M."/>
            <person name="Rogozin I.B."/>
            <person name="Sakarya O."/>
            <person name="Salamov A."/>
            <person name="Schaack S."/>
            <person name="Shapiro H."/>
            <person name="Shiga Y."/>
            <person name="Skalitzky C."/>
            <person name="Smith Z."/>
            <person name="Souvorov A."/>
            <person name="Sung W."/>
            <person name="Tang Z."/>
            <person name="Tsuchiya D."/>
            <person name="Tu H."/>
            <person name="Vos H."/>
            <person name="Wang M."/>
            <person name="Wolf Y.I."/>
            <person name="Yamagata H."/>
            <person name="Yamada T."/>
            <person name="Ye Y."/>
            <person name="Shaw J.R."/>
            <person name="Andrews J."/>
            <person name="Crease T.J."/>
            <person name="Tang H."/>
            <person name="Lucas S.M."/>
            <person name="Robertson H.M."/>
            <person name="Bork P."/>
            <person name="Koonin E.V."/>
            <person name="Zdobnov E.M."/>
            <person name="Grigoriev I.V."/>
            <person name="Lynch M."/>
            <person name="Boore J.L."/>
        </authorList>
    </citation>
    <scope>NUCLEOTIDE SEQUENCE [LARGE SCALE GENOMIC DNA]</scope>
</reference>
<dbReference type="EMBL" id="GL732571">
    <property type="protein sequence ID" value="EFX75960.1"/>
    <property type="molecule type" value="Genomic_DNA"/>
</dbReference>
<proteinExistence type="predicted"/>
<dbReference type="eggNOG" id="KOG4276">
    <property type="taxonomic scope" value="Eukaryota"/>
</dbReference>
<keyword evidence="2" id="KW-1185">Reference proteome</keyword>
<dbReference type="GO" id="GO:0016567">
    <property type="term" value="P:protein ubiquitination"/>
    <property type="evidence" value="ECO:0007669"/>
    <property type="project" value="UniProtKB-UniPathway"/>
</dbReference>
<dbReference type="InParanoid" id="E9GWT5"/>
<dbReference type="KEGG" id="dpx:DAPPUDRAFT_27119"/>
<dbReference type="STRING" id="6669.E9GWT5"/>
<sequence>ANFLDKLQRVRTQIKPGTMSQAVFPPGVKIPDALRLTVGNWSLSSAKDGELVIQNVDRQQQATILREDLPGFLFQSNRRTKHTFTAETSLGPELATAWAPVHCPGSGGSETGHSGLVSSGRFRSSQVEATKQKVRAQTQEIYQRYFLVAQAQPRGVVARVAAI</sequence>
<dbReference type="UniPathway" id="UPA00143"/>
<organism evidence="1 2">
    <name type="scientific">Daphnia pulex</name>
    <name type="common">Water flea</name>
    <dbReference type="NCBI Taxonomy" id="6669"/>
    <lineage>
        <taxon>Eukaryota</taxon>
        <taxon>Metazoa</taxon>
        <taxon>Ecdysozoa</taxon>
        <taxon>Arthropoda</taxon>
        <taxon>Crustacea</taxon>
        <taxon>Branchiopoda</taxon>
        <taxon>Diplostraca</taxon>
        <taxon>Cladocera</taxon>
        <taxon>Anomopoda</taxon>
        <taxon>Daphniidae</taxon>
        <taxon>Daphnia</taxon>
    </lineage>
</organism>
<dbReference type="HOGENOM" id="CLU_1631218_0_0_1"/>
<dbReference type="AlphaFoldDB" id="E9GWT5"/>
<gene>
    <name evidence="1" type="ORF">DAPPUDRAFT_27119</name>
</gene>
<dbReference type="Proteomes" id="UP000000305">
    <property type="component" value="Unassembled WGS sequence"/>
</dbReference>
<feature type="non-terminal residue" evidence="1">
    <location>
        <position position="163"/>
    </location>
</feature>
<evidence type="ECO:0000313" key="2">
    <source>
        <dbReference type="Proteomes" id="UP000000305"/>
    </source>
</evidence>